<evidence type="ECO:0000313" key="2">
    <source>
        <dbReference type="EMBL" id="KAF4085590.1"/>
    </source>
</evidence>
<dbReference type="AlphaFoldDB" id="A0A7J6AS30"/>
<gene>
    <name evidence="2" type="ORF">AMELA_G00096780</name>
</gene>
<feature type="compositionally biased region" description="Basic residues" evidence="1">
    <location>
        <begin position="70"/>
        <end position="82"/>
    </location>
</feature>
<name>A0A7J6AS30_AMEME</name>
<evidence type="ECO:0000256" key="1">
    <source>
        <dbReference type="SAM" id="MobiDB-lite"/>
    </source>
</evidence>
<feature type="compositionally biased region" description="Basic residues" evidence="1">
    <location>
        <begin position="24"/>
        <end position="49"/>
    </location>
</feature>
<dbReference type="EMBL" id="JAAGNN010000008">
    <property type="protein sequence ID" value="KAF4085590.1"/>
    <property type="molecule type" value="Genomic_DNA"/>
</dbReference>
<accession>A0A7J6AS30</accession>
<feature type="region of interest" description="Disordered" evidence="1">
    <location>
        <begin position="22"/>
        <end position="87"/>
    </location>
</feature>
<protein>
    <submittedName>
        <fullName evidence="2">Uncharacterized protein</fullName>
    </submittedName>
</protein>
<dbReference type="Proteomes" id="UP000593565">
    <property type="component" value="Unassembled WGS sequence"/>
</dbReference>
<comment type="caution">
    <text evidence="2">The sequence shown here is derived from an EMBL/GenBank/DDBJ whole genome shotgun (WGS) entry which is preliminary data.</text>
</comment>
<evidence type="ECO:0000313" key="3">
    <source>
        <dbReference type="Proteomes" id="UP000593565"/>
    </source>
</evidence>
<keyword evidence="3" id="KW-1185">Reference proteome</keyword>
<sequence>MQRKSLREDLHGYLQDRLLPNLNRRQKSQLRKTKWLKTRKRTKRTRGRPRSLQSQRPMRKITQKMEKPRATRSRRLQQKIRMKQSLSSTTASHQLSFNVHSFFFSPFPPFRALSLMLLPLSSRHIVNRGIFLSMIL</sequence>
<organism evidence="2 3">
    <name type="scientific">Ameiurus melas</name>
    <name type="common">Black bullhead</name>
    <name type="synonym">Silurus melas</name>
    <dbReference type="NCBI Taxonomy" id="219545"/>
    <lineage>
        <taxon>Eukaryota</taxon>
        <taxon>Metazoa</taxon>
        <taxon>Chordata</taxon>
        <taxon>Craniata</taxon>
        <taxon>Vertebrata</taxon>
        <taxon>Euteleostomi</taxon>
        <taxon>Actinopterygii</taxon>
        <taxon>Neopterygii</taxon>
        <taxon>Teleostei</taxon>
        <taxon>Ostariophysi</taxon>
        <taxon>Siluriformes</taxon>
        <taxon>Ictaluridae</taxon>
        <taxon>Ameiurus</taxon>
    </lineage>
</organism>
<proteinExistence type="predicted"/>
<reference evidence="2 3" key="1">
    <citation type="submission" date="2020-02" db="EMBL/GenBank/DDBJ databases">
        <title>A chromosome-scale genome assembly of the black bullhead catfish (Ameiurus melas).</title>
        <authorList>
            <person name="Wen M."/>
            <person name="Zham M."/>
            <person name="Cabau C."/>
            <person name="Klopp C."/>
            <person name="Donnadieu C."/>
            <person name="Roques C."/>
            <person name="Bouchez O."/>
            <person name="Lampietro C."/>
            <person name="Jouanno E."/>
            <person name="Herpin A."/>
            <person name="Louis A."/>
            <person name="Berthelot C."/>
            <person name="Parey E."/>
            <person name="Roest-Crollius H."/>
            <person name="Braasch I."/>
            <person name="Postlethwait J."/>
            <person name="Robinson-Rechavi M."/>
            <person name="Echchiki A."/>
            <person name="Begum T."/>
            <person name="Montfort J."/>
            <person name="Schartl M."/>
            <person name="Bobe J."/>
            <person name="Guiguen Y."/>
        </authorList>
    </citation>
    <scope>NUCLEOTIDE SEQUENCE [LARGE SCALE GENOMIC DNA]</scope>
    <source>
        <strain evidence="2">M_S1</strain>
        <tissue evidence="2">Blood</tissue>
    </source>
</reference>